<evidence type="ECO:0000313" key="2">
    <source>
        <dbReference type="EMBL" id="JAQ07879.1"/>
    </source>
</evidence>
<name>A0A146LK85_LYGHE</name>
<reference evidence="2" key="1">
    <citation type="journal article" date="2016" name="Gigascience">
        <title>De novo construction of an expanded transcriptome assembly for the western tarnished plant bug, Lygus hesperus.</title>
        <authorList>
            <person name="Tassone E.E."/>
            <person name="Geib S.M."/>
            <person name="Hall B."/>
            <person name="Fabrick J.A."/>
            <person name="Brent C.S."/>
            <person name="Hull J.J."/>
        </authorList>
    </citation>
    <scope>NUCLEOTIDE SEQUENCE</scope>
</reference>
<dbReference type="EMBL" id="GDHC01010750">
    <property type="protein sequence ID" value="JAQ07879.1"/>
    <property type="molecule type" value="Transcribed_RNA"/>
</dbReference>
<accession>A0A146LK85</accession>
<feature type="non-terminal residue" evidence="2">
    <location>
        <position position="126"/>
    </location>
</feature>
<protein>
    <submittedName>
        <fullName evidence="2">Uncharacterized protein</fullName>
    </submittedName>
</protein>
<evidence type="ECO:0000256" key="1">
    <source>
        <dbReference type="SAM" id="MobiDB-lite"/>
    </source>
</evidence>
<sequence>KGAASATRLAKSCALPEQDWLTINITIINHDYASFERGMTDVVRFQKGGRSISASEAEERGTGRRLIRSKRRSSSSGESESTERSYPPPSKIARNSPRKKSPREQGFKRKLNIKSAPSTLTAPSIT</sequence>
<gene>
    <name evidence="2" type="ORF">g.4865</name>
</gene>
<organism evidence="2">
    <name type="scientific">Lygus hesperus</name>
    <name type="common">Western plant bug</name>
    <dbReference type="NCBI Taxonomy" id="30085"/>
    <lineage>
        <taxon>Eukaryota</taxon>
        <taxon>Metazoa</taxon>
        <taxon>Ecdysozoa</taxon>
        <taxon>Arthropoda</taxon>
        <taxon>Hexapoda</taxon>
        <taxon>Insecta</taxon>
        <taxon>Pterygota</taxon>
        <taxon>Neoptera</taxon>
        <taxon>Paraneoptera</taxon>
        <taxon>Hemiptera</taxon>
        <taxon>Heteroptera</taxon>
        <taxon>Panheteroptera</taxon>
        <taxon>Cimicomorpha</taxon>
        <taxon>Miridae</taxon>
        <taxon>Mirini</taxon>
        <taxon>Lygus</taxon>
    </lineage>
</organism>
<feature type="non-terminal residue" evidence="2">
    <location>
        <position position="1"/>
    </location>
</feature>
<proteinExistence type="predicted"/>
<dbReference type="AlphaFoldDB" id="A0A146LK85"/>
<feature type="region of interest" description="Disordered" evidence="1">
    <location>
        <begin position="52"/>
        <end position="126"/>
    </location>
</feature>
<feature type="compositionally biased region" description="Basic residues" evidence="1">
    <location>
        <begin position="63"/>
        <end position="73"/>
    </location>
</feature>
<feature type="compositionally biased region" description="Polar residues" evidence="1">
    <location>
        <begin position="115"/>
        <end position="126"/>
    </location>
</feature>